<dbReference type="Gene3D" id="3.30.70.270">
    <property type="match status" value="1"/>
</dbReference>
<keyword evidence="2" id="KW-1133">Transmembrane helix</keyword>
<dbReference type="Pfam" id="PF00990">
    <property type="entry name" value="GGDEF"/>
    <property type="match status" value="1"/>
</dbReference>
<dbReference type="PANTHER" id="PTHR44757:SF2">
    <property type="entry name" value="BIOFILM ARCHITECTURE MAINTENANCE PROTEIN MBAA"/>
    <property type="match status" value="1"/>
</dbReference>
<keyword evidence="2" id="KW-0812">Transmembrane</keyword>
<dbReference type="CDD" id="cd01949">
    <property type="entry name" value="GGDEF"/>
    <property type="match status" value="1"/>
</dbReference>
<sequence length="697" mass="73712">MLHPRTTASRGPRGARAWRSSSPALSGRVWDQRHRTVTGGLALLVLALAAWPAAGLPVSDAFAPRAHLVALGLLCACLLVAVLRWRALSEPVARGVRSVAASVGCFGAACLATAVTGGSSEAHFLFFILVPLVALYETVLPFAVAVALVVVEHGVVGTLHPEAVFGHHHTAHDVWSAAALHGGLFALGCAGSLMAWGGARAARRRASAVVAELSHRACHDELTGLPNRSGLAQALERALTEDARELAVVVVDLDRFKEINDTLGHDVGDQLLQGVSRIGLDVVGDRGLLARLGGDEFALVLPGTGGEAARAVAEQLREQVRERATAAGIALDLDLSAGVAVHPARTAGGLPSREDPRATSRELLRHADIAMYAAKRAGGGAVTYDASVHDHHSALRLELARELRTAVAQREQLVLHYQPQVSLSSGRDDGRDPSRAVLTGVEALVRWQHPTHGFLPPCEFLPLLEQTDLAHPFTALVIDTALDQAQRWHLAGYEVPVAVNASAQCFTHPGFVEQVARALHRRALPARLLRVEITEEALVVDPGRAATVISDLRGLGVSTSIDDFGTGYSSLSYLRRLPVDELKLDRSFVTGLGADGPGVPGAPAGEPRGDEVLVASVVDLAHRLGLHVVAEGVEDPREVRVLRSLGCDTAQGYLYGRPAPAEQLSPELLETTRPSWRWVPAQRVAGPASAGRGSSSG</sequence>
<dbReference type="SUPFAM" id="SSF55073">
    <property type="entry name" value="Nucleotide cyclase"/>
    <property type="match status" value="1"/>
</dbReference>
<dbReference type="SUPFAM" id="SSF141868">
    <property type="entry name" value="EAL domain-like"/>
    <property type="match status" value="1"/>
</dbReference>
<gene>
    <name evidence="5" type="ORF">FMM08_01760</name>
</gene>
<evidence type="ECO:0000313" key="5">
    <source>
        <dbReference type="EMBL" id="TXR57972.1"/>
    </source>
</evidence>
<dbReference type="PROSITE" id="PS50883">
    <property type="entry name" value="EAL"/>
    <property type="match status" value="1"/>
</dbReference>
<dbReference type="NCBIfam" id="TIGR00254">
    <property type="entry name" value="GGDEF"/>
    <property type="match status" value="1"/>
</dbReference>
<dbReference type="InterPro" id="IPR000160">
    <property type="entry name" value="GGDEF_dom"/>
</dbReference>
<evidence type="ECO:0000259" key="3">
    <source>
        <dbReference type="PROSITE" id="PS50883"/>
    </source>
</evidence>
<evidence type="ECO:0000256" key="1">
    <source>
        <dbReference type="SAM" id="MobiDB-lite"/>
    </source>
</evidence>
<name>A0A5C8ZJB3_9ACTN</name>
<reference evidence="5 6" key="1">
    <citation type="submission" date="2019-07" db="EMBL/GenBank/DDBJ databases">
        <title>Quadrisphaera sp. strain DD2A genome sequencing and assembly.</title>
        <authorList>
            <person name="Kim I."/>
        </authorList>
    </citation>
    <scope>NUCLEOTIDE SEQUENCE [LARGE SCALE GENOMIC DNA]</scope>
    <source>
        <strain evidence="5 6">DD2A</strain>
    </source>
</reference>
<dbReference type="OrthoDB" id="23692at2"/>
<dbReference type="InterPro" id="IPR043128">
    <property type="entry name" value="Rev_trsase/Diguanyl_cyclase"/>
</dbReference>
<feature type="transmembrane region" description="Helical" evidence="2">
    <location>
        <begin position="68"/>
        <end position="87"/>
    </location>
</feature>
<dbReference type="Proteomes" id="UP000321234">
    <property type="component" value="Unassembled WGS sequence"/>
</dbReference>
<organism evidence="5 6">
    <name type="scientific">Quadrisphaera setariae</name>
    <dbReference type="NCBI Taxonomy" id="2593304"/>
    <lineage>
        <taxon>Bacteria</taxon>
        <taxon>Bacillati</taxon>
        <taxon>Actinomycetota</taxon>
        <taxon>Actinomycetes</taxon>
        <taxon>Kineosporiales</taxon>
        <taxon>Kineosporiaceae</taxon>
        <taxon>Quadrisphaera</taxon>
    </lineage>
</organism>
<feature type="transmembrane region" description="Helical" evidence="2">
    <location>
        <begin position="99"/>
        <end position="117"/>
    </location>
</feature>
<keyword evidence="2" id="KW-0472">Membrane</keyword>
<dbReference type="SMART" id="SM00267">
    <property type="entry name" value="GGDEF"/>
    <property type="match status" value="1"/>
</dbReference>
<comment type="caution">
    <text evidence="5">The sequence shown here is derived from an EMBL/GenBank/DDBJ whole genome shotgun (WGS) entry which is preliminary data.</text>
</comment>
<keyword evidence="6" id="KW-1185">Reference proteome</keyword>
<dbReference type="SMART" id="SM00052">
    <property type="entry name" value="EAL"/>
    <property type="match status" value="1"/>
</dbReference>
<dbReference type="RefSeq" id="WP_147924583.1">
    <property type="nucleotide sequence ID" value="NZ_VKAC01000001.1"/>
</dbReference>
<feature type="transmembrane region" description="Helical" evidence="2">
    <location>
        <begin position="124"/>
        <end position="151"/>
    </location>
</feature>
<dbReference type="InterPro" id="IPR052155">
    <property type="entry name" value="Biofilm_reg_signaling"/>
</dbReference>
<dbReference type="PROSITE" id="PS50887">
    <property type="entry name" value="GGDEF"/>
    <property type="match status" value="1"/>
</dbReference>
<feature type="domain" description="GGDEF" evidence="4">
    <location>
        <begin position="244"/>
        <end position="387"/>
    </location>
</feature>
<evidence type="ECO:0000313" key="6">
    <source>
        <dbReference type="Proteomes" id="UP000321234"/>
    </source>
</evidence>
<dbReference type="EMBL" id="VKAC01000001">
    <property type="protein sequence ID" value="TXR57972.1"/>
    <property type="molecule type" value="Genomic_DNA"/>
</dbReference>
<dbReference type="AlphaFoldDB" id="A0A5C8ZJB3"/>
<proteinExistence type="predicted"/>
<dbReference type="InterPro" id="IPR001633">
    <property type="entry name" value="EAL_dom"/>
</dbReference>
<evidence type="ECO:0000256" key="2">
    <source>
        <dbReference type="SAM" id="Phobius"/>
    </source>
</evidence>
<protein>
    <submittedName>
        <fullName evidence="5">Bifunctional diguanylate cyclase/phosphodiesterase</fullName>
    </submittedName>
</protein>
<feature type="domain" description="EAL" evidence="3">
    <location>
        <begin position="396"/>
        <end position="672"/>
    </location>
</feature>
<accession>A0A5C8ZJB3</accession>
<dbReference type="Gene3D" id="3.20.20.450">
    <property type="entry name" value="EAL domain"/>
    <property type="match status" value="1"/>
</dbReference>
<feature type="transmembrane region" description="Helical" evidence="2">
    <location>
        <begin position="37"/>
        <end position="56"/>
    </location>
</feature>
<evidence type="ECO:0000259" key="4">
    <source>
        <dbReference type="PROSITE" id="PS50887"/>
    </source>
</evidence>
<feature type="transmembrane region" description="Helical" evidence="2">
    <location>
        <begin position="174"/>
        <end position="196"/>
    </location>
</feature>
<dbReference type="InterPro" id="IPR029787">
    <property type="entry name" value="Nucleotide_cyclase"/>
</dbReference>
<feature type="region of interest" description="Disordered" evidence="1">
    <location>
        <begin position="1"/>
        <end position="20"/>
    </location>
</feature>
<dbReference type="Pfam" id="PF00563">
    <property type="entry name" value="EAL"/>
    <property type="match status" value="1"/>
</dbReference>
<dbReference type="CDD" id="cd01948">
    <property type="entry name" value="EAL"/>
    <property type="match status" value="1"/>
</dbReference>
<dbReference type="InterPro" id="IPR035919">
    <property type="entry name" value="EAL_sf"/>
</dbReference>
<dbReference type="PANTHER" id="PTHR44757">
    <property type="entry name" value="DIGUANYLATE CYCLASE DGCP"/>
    <property type="match status" value="1"/>
</dbReference>